<keyword evidence="3" id="KW-1185">Reference proteome</keyword>
<evidence type="ECO:0000256" key="1">
    <source>
        <dbReference type="SAM" id="MobiDB-lite"/>
    </source>
</evidence>
<evidence type="ECO:0000313" key="3">
    <source>
        <dbReference type="Proteomes" id="UP000828390"/>
    </source>
</evidence>
<dbReference type="AlphaFoldDB" id="A0A9D4JKQ8"/>
<protein>
    <submittedName>
        <fullName evidence="2">Uncharacterized protein</fullName>
    </submittedName>
</protein>
<feature type="region of interest" description="Disordered" evidence="1">
    <location>
        <begin position="163"/>
        <end position="200"/>
    </location>
</feature>
<dbReference type="EMBL" id="JAIWYP010000006">
    <property type="protein sequence ID" value="KAH3815660.1"/>
    <property type="molecule type" value="Genomic_DNA"/>
</dbReference>
<comment type="caution">
    <text evidence="2">The sequence shown here is derived from an EMBL/GenBank/DDBJ whole genome shotgun (WGS) entry which is preliminary data.</text>
</comment>
<accession>A0A9D4JKQ8</accession>
<evidence type="ECO:0000313" key="2">
    <source>
        <dbReference type="EMBL" id="KAH3815660.1"/>
    </source>
</evidence>
<reference evidence="2" key="1">
    <citation type="journal article" date="2019" name="bioRxiv">
        <title>The Genome of the Zebra Mussel, Dreissena polymorpha: A Resource for Invasive Species Research.</title>
        <authorList>
            <person name="McCartney M.A."/>
            <person name="Auch B."/>
            <person name="Kono T."/>
            <person name="Mallez S."/>
            <person name="Zhang Y."/>
            <person name="Obille A."/>
            <person name="Becker A."/>
            <person name="Abrahante J.E."/>
            <person name="Garbe J."/>
            <person name="Badalamenti J.P."/>
            <person name="Herman A."/>
            <person name="Mangelson H."/>
            <person name="Liachko I."/>
            <person name="Sullivan S."/>
            <person name="Sone E.D."/>
            <person name="Koren S."/>
            <person name="Silverstein K.A.T."/>
            <person name="Beckman K.B."/>
            <person name="Gohl D.M."/>
        </authorList>
    </citation>
    <scope>NUCLEOTIDE SEQUENCE</scope>
    <source>
        <strain evidence="2">Duluth1</strain>
        <tissue evidence="2">Whole animal</tissue>
    </source>
</reference>
<name>A0A9D4JKQ8_DREPO</name>
<proteinExistence type="predicted"/>
<gene>
    <name evidence="2" type="ORF">DPMN_144191</name>
</gene>
<sequence>MEIANKISKYVTKTMRKIRKQKNGSTSGYERLLETKDSKLTEVKKFLAGSLKRQKSRRKHEKPFKHAKLIDERLINETYTVKVHYHVKPTASNKPAENKGYPRYSQHVDVLTGRGMLGSGSETPKRLVTTTCRRRICSDREIRTEKQPYSRCRNTDDVDGVKRKRASSCSGRQRRSGNAYLTPDHNSNNRRHGSGSTTNRRTRAMSCCCRGTTCKGRSLVQRSCRCRPIHLNTTSASDARLDNADNSALDRAFMRVDSSLFDKRRSIVDVLNIGYIAAIGTLVLNEDMPTMCFSTMNSAIISDCSVNDADGINFLASLLADCDHIASSQLTDGTMNKAYIDGEVEGLSVGCLSSFSDVTLNRGYFDTSVSEVSSGSDERGHVIKRGSVFV</sequence>
<organism evidence="2 3">
    <name type="scientific">Dreissena polymorpha</name>
    <name type="common">Zebra mussel</name>
    <name type="synonym">Mytilus polymorpha</name>
    <dbReference type="NCBI Taxonomy" id="45954"/>
    <lineage>
        <taxon>Eukaryota</taxon>
        <taxon>Metazoa</taxon>
        <taxon>Spiralia</taxon>
        <taxon>Lophotrochozoa</taxon>
        <taxon>Mollusca</taxon>
        <taxon>Bivalvia</taxon>
        <taxon>Autobranchia</taxon>
        <taxon>Heteroconchia</taxon>
        <taxon>Euheterodonta</taxon>
        <taxon>Imparidentia</taxon>
        <taxon>Neoheterodontei</taxon>
        <taxon>Myida</taxon>
        <taxon>Dreissenoidea</taxon>
        <taxon>Dreissenidae</taxon>
        <taxon>Dreissena</taxon>
    </lineage>
</organism>
<reference evidence="2" key="2">
    <citation type="submission" date="2020-11" db="EMBL/GenBank/DDBJ databases">
        <authorList>
            <person name="McCartney M.A."/>
            <person name="Auch B."/>
            <person name="Kono T."/>
            <person name="Mallez S."/>
            <person name="Becker A."/>
            <person name="Gohl D.M."/>
            <person name="Silverstein K.A.T."/>
            <person name="Koren S."/>
            <person name="Bechman K.B."/>
            <person name="Herman A."/>
            <person name="Abrahante J.E."/>
            <person name="Garbe J."/>
        </authorList>
    </citation>
    <scope>NUCLEOTIDE SEQUENCE</scope>
    <source>
        <strain evidence="2">Duluth1</strain>
        <tissue evidence="2">Whole animal</tissue>
    </source>
</reference>
<dbReference type="Proteomes" id="UP000828390">
    <property type="component" value="Unassembled WGS sequence"/>
</dbReference>